<comment type="caution">
    <text evidence="2">The sequence shown here is derived from an EMBL/GenBank/DDBJ whole genome shotgun (WGS) entry which is preliminary data.</text>
</comment>
<proteinExistence type="predicted"/>
<keyword evidence="3" id="KW-1185">Reference proteome</keyword>
<evidence type="ECO:0000313" key="3">
    <source>
        <dbReference type="Proteomes" id="UP000645257"/>
    </source>
</evidence>
<evidence type="ECO:0000313" key="2">
    <source>
        <dbReference type="EMBL" id="GGY13310.1"/>
    </source>
</evidence>
<feature type="compositionally biased region" description="Polar residues" evidence="1">
    <location>
        <begin position="17"/>
        <end position="31"/>
    </location>
</feature>
<dbReference type="EMBL" id="BMYX01000007">
    <property type="protein sequence ID" value="GGY13310.1"/>
    <property type="molecule type" value="Genomic_DNA"/>
</dbReference>
<dbReference type="AlphaFoldDB" id="A0A918P1Y7"/>
<feature type="region of interest" description="Disordered" evidence="1">
    <location>
        <begin position="1"/>
        <end position="51"/>
    </location>
</feature>
<accession>A0A918P1Y7</accession>
<gene>
    <name evidence="2" type="ORF">GCM10011289_15750</name>
</gene>
<dbReference type="RefSeq" id="WP_189533035.1">
    <property type="nucleotide sequence ID" value="NZ_BMYX01000007.1"/>
</dbReference>
<dbReference type="Proteomes" id="UP000645257">
    <property type="component" value="Unassembled WGS sequence"/>
</dbReference>
<protein>
    <submittedName>
        <fullName evidence="2">Uncharacterized protein</fullName>
    </submittedName>
</protein>
<sequence length="51" mass="5633">MDNQSGIGMAIPDSPNRMKNANAGRQLQDSTDNLDRVSDTLNHSIGYFRLP</sequence>
<organism evidence="2 3">
    <name type="scientific">Paludibacterium paludis</name>
    <dbReference type="NCBI Taxonomy" id="1225769"/>
    <lineage>
        <taxon>Bacteria</taxon>
        <taxon>Pseudomonadati</taxon>
        <taxon>Pseudomonadota</taxon>
        <taxon>Betaproteobacteria</taxon>
        <taxon>Neisseriales</taxon>
        <taxon>Chromobacteriaceae</taxon>
        <taxon>Paludibacterium</taxon>
    </lineage>
</organism>
<name>A0A918P1Y7_9NEIS</name>
<reference evidence="2" key="1">
    <citation type="journal article" date="2014" name="Int. J. Syst. Evol. Microbiol.">
        <title>Complete genome sequence of Corynebacterium casei LMG S-19264T (=DSM 44701T), isolated from a smear-ripened cheese.</title>
        <authorList>
            <consortium name="US DOE Joint Genome Institute (JGI-PGF)"/>
            <person name="Walter F."/>
            <person name="Albersmeier A."/>
            <person name="Kalinowski J."/>
            <person name="Ruckert C."/>
        </authorList>
    </citation>
    <scope>NUCLEOTIDE SEQUENCE</scope>
    <source>
        <strain evidence="2">KCTC 32182</strain>
    </source>
</reference>
<reference evidence="2" key="2">
    <citation type="submission" date="2020-09" db="EMBL/GenBank/DDBJ databases">
        <authorList>
            <person name="Sun Q."/>
            <person name="Kim S."/>
        </authorList>
    </citation>
    <scope>NUCLEOTIDE SEQUENCE</scope>
    <source>
        <strain evidence="2">KCTC 32182</strain>
    </source>
</reference>
<evidence type="ECO:0000256" key="1">
    <source>
        <dbReference type="SAM" id="MobiDB-lite"/>
    </source>
</evidence>